<accession>A0A0E0CBE8</accession>
<evidence type="ECO:0000313" key="4">
    <source>
        <dbReference type="Proteomes" id="UP000008021"/>
    </source>
</evidence>
<dbReference type="AlphaFoldDB" id="A0A0E0CBE8"/>
<reference evidence="3" key="1">
    <citation type="submission" date="2015-04" db="UniProtKB">
        <authorList>
            <consortium name="EnsemblPlants"/>
        </authorList>
    </citation>
    <scope>IDENTIFICATION</scope>
</reference>
<organism evidence="3">
    <name type="scientific">Oryza meridionalis</name>
    <dbReference type="NCBI Taxonomy" id="40149"/>
    <lineage>
        <taxon>Eukaryota</taxon>
        <taxon>Viridiplantae</taxon>
        <taxon>Streptophyta</taxon>
        <taxon>Embryophyta</taxon>
        <taxon>Tracheophyta</taxon>
        <taxon>Spermatophyta</taxon>
        <taxon>Magnoliopsida</taxon>
        <taxon>Liliopsida</taxon>
        <taxon>Poales</taxon>
        <taxon>Poaceae</taxon>
        <taxon>BOP clade</taxon>
        <taxon>Oryzoideae</taxon>
        <taxon>Oryzeae</taxon>
        <taxon>Oryzinae</taxon>
        <taxon>Oryza</taxon>
    </lineage>
</organism>
<evidence type="ECO:0000256" key="2">
    <source>
        <dbReference type="SAM" id="MobiDB-lite"/>
    </source>
</evidence>
<evidence type="ECO:0000256" key="1">
    <source>
        <dbReference type="SAM" id="Coils"/>
    </source>
</evidence>
<keyword evidence="4" id="KW-1185">Reference proteome</keyword>
<name>A0A0E0CBE8_9ORYZ</name>
<feature type="region of interest" description="Disordered" evidence="2">
    <location>
        <begin position="1"/>
        <end position="27"/>
    </location>
</feature>
<feature type="coiled-coil region" evidence="1">
    <location>
        <begin position="30"/>
        <end position="57"/>
    </location>
</feature>
<dbReference type="Proteomes" id="UP000008021">
    <property type="component" value="Chromosome 1"/>
</dbReference>
<evidence type="ECO:0000313" key="3">
    <source>
        <dbReference type="EnsemblPlants" id="OMERI01G37080.1"/>
    </source>
</evidence>
<feature type="region of interest" description="Disordered" evidence="2">
    <location>
        <begin position="65"/>
        <end position="105"/>
    </location>
</feature>
<reference evidence="3" key="2">
    <citation type="submission" date="2018-05" db="EMBL/GenBank/DDBJ databases">
        <title>OmerRS3 (Oryza meridionalis Reference Sequence Version 3).</title>
        <authorList>
            <person name="Zhang J."/>
            <person name="Kudrna D."/>
            <person name="Lee S."/>
            <person name="Talag J."/>
            <person name="Welchert J."/>
            <person name="Wing R.A."/>
        </authorList>
    </citation>
    <scope>NUCLEOTIDE SEQUENCE [LARGE SCALE GENOMIC DNA]</scope>
    <source>
        <strain evidence="3">cv. OR44</strain>
    </source>
</reference>
<dbReference type="Gramene" id="OMERI01G37080.1">
    <property type="protein sequence ID" value="OMERI01G37080.1"/>
    <property type="gene ID" value="OMERI01G37080"/>
</dbReference>
<dbReference type="HOGENOM" id="CLU_068568_0_0_1"/>
<sequence length="281" mass="30435">MEPAAAASSSSPAPAPEAAAAVEGRRVPGAAELRLRRRTLETVLEQCQRALEMMREADLGIAVPEEEEEEEGADAVAANPEVGGSDGCDEEGAPPSSPPSEADYETDELCDLLKSRVASPEFLEKLDNIQKSVYQNGAVDETISWDIISAADIWDDIDKGMNISDDSEDGYVLIKQEDIVDGIASFMAAYLLSLKQPKDLTPNQLQQEKLNSHLPFLPALSKTFSAKKRKSKLQKAWDGTKVIYNIASWSATAIGIYQNPAILKAATAAFWTSCRVASKFL</sequence>
<dbReference type="eggNOG" id="ENOG502QPYJ">
    <property type="taxonomic scope" value="Eukaryota"/>
</dbReference>
<proteinExistence type="predicted"/>
<dbReference type="PANTHER" id="PTHR33874:SF1">
    <property type="entry name" value="RING FINGER PROTEIN"/>
    <property type="match status" value="1"/>
</dbReference>
<dbReference type="EnsemblPlants" id="OMERI01G37080.1">
    <property type="protein sequence ID" value="OMERI01G37080.1"/>
    <property type="gene ID" value="OMERI01G37080"/>
</dbReference>
<keyword evidence="1" id="KW-0175">Coiled coil</keyword>
<protein>
    <submittedName>
        <fullName evidence="3">Uncharacterized protein</fullName>
    </submittedName>
</protein>
<dbReference type="PANTHER" id="PTHR33874">
    <property type="entry name" value="RING FINGER PROTEIN"/>
    <property type="match status" value="1"/>
</dbReference>